<evidence type="ECO:0000256" key="1">
    <source>
        <dbReference type="SAM" id="MobiDB-lite"/>
    </source>
</evidence>
<feature type="region of interest" description="Disordered" evidence="1">
    <location>
        <begin position="35"/>
        <end position="57"/>
    </location>
</feature>
<name>A0A8I2YZ64_9AGAM</name>
<dbReference type="Proteomes" id="UP000683000">
    <property type="component" value="Unassembled WGS sequence"/>
</dbReference>
<reference evidence="3" key="1">
    <citation type="submission" date="2021-03" db="EMBL/GenBank/DDBJ databases">
        <title>Evolutionary innovations through gain and loss of genes in the ectomycorrhizal Boletales.</title>
        <authorList>
            <person name="Wu G."/>
            <person name="Miyauchi S."/>
            <person name="Morin E."/>
            <person name="Yang Z.-L."/>
            <person name="Xu J."/>
            <person name="Martin F.M."/>
        </authorList>
    </citation>
    <scope>NUCLEOTIDE SEQUENCE</scope>
    <source>
        <strain evidence="3">BR01</strain>
    </source>
</reference>
<feature type="region of interest" description="Disordered" evidence="1">
    <location>
        <begin position="109"/>
        <end position="130"/>
    </location>
</feature>
<sequence length="214" mass="23437">MAESTTSDDRSSTSARPHPYVQVLARTKCNRVILDEDDDKDEEDSRPVKKSTGGPSVVTHKAPCKACMDRSEMCWGPEGCTCFMCSKLKIKCGKLAGCPRKIQKVKEEEVMTDRKGKGKGKAPARAAHVRREAEEPIVLVDTDEEQEKTLVAQGLPVTVQVRDAGVRAVKRLEVKILSNQARIKASEAEMAEMAAEVAGQNVELDAIKRALGMK</sequence>
<evidence type="ECO:0000313" key="2">
    <source>
        <dbReference type="EMBL" id="KAG6379846.1"/>
    </source>
</evidence>
<protein>
    <submittedName>
        <fullName evidence="3">Uncharacterized protein</fullName>
    </submittedName>
</protein>
<feature type="region of interest" description="Disordered" evidence="1">
    <location>
        <begin position="1"/>
        <end position="20"/>
    </location>
</feature>
<feature type="compositionally biased region" description="Acidic residues" evidence="1">
    <location>
        <begin position="35"/>
        <end position="44"/>
    </location>
</feature>
<evidence type="ECO:0000313" key="3">
    <source>
        <dbReference type="EMBL" id="KAG6379847.1"/>
    </source>
</evidence>
<dbReference type="EMBL" id="JAGFBS010000004">
    <property type="protein sequence ID" value="KAG6379846.1"/>
    <property type="molecule type" value="Genomic_DNA"/>
</dbReference>
<accession>A0A8I2YZ64</accession>
<proteinExistence type="predicted"/>
<dbReference type="AlphaFoldDB" id="A0A8I2YZ64"/>
<dbReference type="EMBL" id="JAGFBS010000004">
    <property type="protein sequence ID" value="KAG6379847.1"/>
    <property type="molecule type" value="Genomic_DNA"/>
</dbReference>
<comment type="caution">
    <text evidence="3">The sequence shown here is derived from an EMBL/GenBank/DDBJ whole genome shotgun (WGS) entry which is preliminary data.</text>
</comment>
<evidence type="ECO:0000313" key="4">
    <source>
        <dbReference type="Proteomes" id="UP000683000"/>
    </source>
</evidence>
<gene>
    <name evidence="2" type="ORF">JVT61DRAFT_10405</name>
    <name evidence="3" type="ORF">JVT61DRAFT_10406</name>
</gene>
<organism evidence="3 4">
    <name type="scientific">Boletus reticuloceps</name>
    <dbReference type="NCBI Taxonomy" id="495285"/>
    <lineage>
        <taxon>Eukaryota</taxon>
        <taxon>Fungi</taxon>
        <taxon>Dikarya</taxon>
        <taxon>Basidiomycota</taxon>
        <taxon>Agaricomycotina</taxon>
        <taxon>Agaricomycetes</taxon>
        <taxon>Agaricomycetidae</taxon>
        <taxon>Boletales</taxon>
        <taxon>Boletineae</taxon>
        <taxon>Boletaceae</taxon>
        <taxon>Boletoideae</taxon>
        <taxon>Boletus</taxon>
    </lineage>
</organism>
<keyword evidence="4" id="KW-1185">Reference proteome</keyword>